<dbReference type="GO" id="GO:0006631">
    <property type="term" value="P:fatty acid metabolic process"/>
    <property type="evidence" value="ECO:0007669"/>
    <property type="project" value="UniProtKB-KW"/>
</dbReference>
<sequence length="259" mass="27317">MVHQAIQDGIVTLTLQRPHRLNALTWETMRQMRDAIADLGADPEVRALVITGTGRAFCAGLDLIDLAGTEDIRAVVEREMADSLNPLCQAIAEAPVPVVAAVNGPCAGGGLGLALLADITIAAESSYFLVPQVSSLGVVPDAGATWVLPRLIGRARALGMSLTGDRIDAVQAERWGLIWRCVPDGELLTQAHDIAIALGRRPDTVVATRALLDGAMSAGLPDQLAAETQAQSIALRTTDALASITRFTAKSQRDRDSEA</sequence>
<organism evidence="7 8">
    <name type="scientific">Mycolicibacterium alvei</name>
    <dbReference type="NCBI Taxonomy" id="67081"/>
    <lineage>
        <taxon>Bacteria</taxon>
        <taxon>Bacillati</taxon>
        <taxon>Actinomycetota</taxon>
        <taxon>Actinomycetes</taxon>
        <taxon>Mycobacteriales</taxon>
        <taxon>Mycobacteriaceae</taxon>
        <taxon>Mycolicibacterium</taxon>
    </lineage>
</organism>
<dbReference type="PANTHER" id="PTHR43802:SF1">
    <property type="entry name" value="IP11341P-RELATED"/>
    <property type="match status" value="1"/>
</dbReference>
<dbReference type="Pfam" id="PF00378">
    <property type="entry name" value="ECH_1"/>
    <property type="match status" value="1"/>
</dbReference>
<dbReference type="GO" id="GO:0004300">
    <property type="term" value="F:enoyl-CoA hydratase activity"/>
    <property type="evidence" value="ECO:0007669"/>
    <property type="project" value="UniProtKB-EC"/>
</dbReference>
<evidence type="ECO:0000256" key="5">
    <source>
        <dbReference type="ARBA" id="ARBA00023717"/>
    </source>
</evidence>
<evidence type="ECO:0000256" key="2">
    <source>
        <dbReference type="ARBA" id="ARBA00005254"/>
    </source>
</evidence>
<evidence type="ECO:0000256" key="4">
    <source>
        <dbReference type="ARBA" id="ARBA00023709"/>
    </source>
</evidence>
<reference evidence="7 8" key="1">
    <citation type="journal article" date="2019" name="Emerg. Microbes Infect.">
        <title>Comprehensive subspecies identification of 175 nontuberculous mycobacteria species based on 7547 genomic profiles.</title>
        <authorList>
            <person name="Matsumoto Y."/>
            <person name="Kinjo T."/>
            <person name="Motooka D."/>
            <person name="Nabeya D."/>
            <person name="Jung N."/>
            <person name="Uechi K."/>
            <person name="Horii T."/>
            <person name="Iida T."/>
            <person name="Fujita J."/>
            <person name="Nakamura S."/>
        </authorList>
    </citation>
    <scope>NUCLEOTIDE SEQUENCE [LARGE SCALE GENOMIC DNA]</scope>
    <source>
        <strain evidence="7 8">JCM 12272</strain>
    </source>
</reference>
<dbReference type="PROSITE" id="PS00166">
    <property type="entry name" value="ENOYL_COA_HYDRATASE"/>
    <property type="match status" value="1"/>
</dbReference>
<name>A0A6N4UM88_9MYCO</name>
<accession>A0A6N4UM88</accession>
<evidence type="ECO:0000256" key="3">
    <source>
        <dbReference type="ARBA" id="ARBA00022832"/>
    </source>
</evidence>
<proteinExistence type="inferred from homology"/>
<comment type="catalytic activity">
    <reaction evidence="5">
        <text>a 4-saturated-(3S)-3-hydroxyacyl-CoA = a (3E)-enoyl-CoA + H2O</text>
        <dbReference type="Rhea" id="RHEA:20724"/>
        <dbReference type="ChEBI" id="CHEBI:15377"/>
        <dbReference type="ChEBI" id="CHEBI:58521"/>
        <dbReference type="ChEBI" id="CHEBI:137480"/>
        <dbReference type="EC" id="4.2.1.17"/>
    </reaction>
</comment>
<gene>
    <name evidence="7" type="ORF">MALV_13710</name>
</gene>
<comment type="function">
    <text evidence="1">Could possibly oxidize fatty acids using specific components.</text>
</comment>
<dbReference type="RefSeq" id="WP_163662259.1">
    <property type="nucleotide sequence ID" value="NZ_AP022565.1"/>
</dbReference>
<keyword evidence="3" id="KW-0443">Lipid metabolism</keyword>
<dbReference type="SUPFAM" id="SSF52096">
    <property type="entry name" value="ClpP/crotonase"/>
    <property type="match status" value="1"/>
</dbReference>
<dbReference type="Gene3D" id="3.90.226.10">
    <property type="entry name" value="2-enoyl-CoA Hydratase, Chain A, domain 1"/>
    <property type="match status" value="1"/>
</dbReference>
<dbReference type="KEGG" id="malv:MALV_13710"/>
<evidence type="ECO:0000256" key="1">
    <source>
        <dbReference type="ARBA" id="ARBA00002994"/>
    </source>
</evidence>
<dbReference type="PANTHER" id="PTHR43802">
    <property type="entry name" value="ENOYL-COA HYDRATASE"/>
    <property type="match status" value="1"/>
</dbReference>
<comment type="catalytic activity">
    <reaction evidence="4">
        <text>a (3S)-3-hydroxyacyl-CoA = a (2E)-enoyl-CoA + H2O</text>
        <dbReference type="Rhea" id="RHEA:16105"/>
        <dbReference type="ChEBI" id="CHEBI:15377"/>
        <dbReference type="ChEBI" id="CHEBI:57318"/>
        <dbReference type="ChEBI" id="CHEBI:58856"/>
        <dbReference type="EC" id="4.2.1.17"/>
    </reaction>
</comment>
<comment type="similarity">
    <text evidence="2 6">Belongs to the enoyl-CoA hydratase/isomerase family.</text>
</comment>
<dbReference type="EMBL" id="AP022565">
    <property type="protein sequence ID" value="BBX26246.1"/>
    <property type="molecule type" value="Genomic_DNA"/>
</dbReference>
<keyword evidence="3" id="KW-0276">Fatty acid metabolism</keyword>
<keyword evidence="8" id="KW-1185">Reference proteome</keyword>
<evidence type="ECO:0000313" key="8">
    <source>
        <dbReference type="Proteomes" id="UP000466906"/>
    </source>
</evidence>
<evidence type="ECO:0000313" key="7">
    <source>
        <dbReference type="EMBL" id="BBX26246.1"/>
    </source>
</evidence>
<dbReference type="InterPro" id="IPR018376">
    <property type="entry name" value="Enoyl-CoA_hyd/isom_CS"/>
</dbReference>
<dbReference type="InterPro" id="IPR001753">
    <property type="entry name" value="Enoyl-CoA_hydra/iso"/>
</dbReference>
<protein>
    <submittedName>
        <fullName evidence="7">Enoyl-CoA hydratase</fullName>
    </submittedName>
</protein>
<dbReference type="CDD" id="cd06558">
    <property type="entry name" value="crotonase-like"/>
    <property type="match status" value="1"/>
</dbReference>
<dbReference type="Proteomes" id="UP000466906">
    <property type="component" value="Chromosome"/>
</dbReference>
<evidence type="ECO:0000256" key="6">
    <source>
        <dbReference type="RuleBase" id="RU003707"/>
    </source>
</evidence>
<dbReference type="InterPro" id="IPR029045">
    <property type="entry name" value="ClpP/crotonase-like_dom_sf"/>
</dbReference>
<dbReference type="AlphaFoldDB" id="A0A6N4UM88"/>